<gene>
    <name evidence="2" type="ORF">LMG32289_00584</name>
</gene>
<evidence type="ECO:0000313" key="3">
    <source>
        <dbReference type="Proteomes" id="UP000706525"/>
    </source>
</evidence>
<dbReference type="Proteomes" id="UP000706525">
    <property type="component" value="Unassembled WGS sequence"/>
</dbReference>
<comment type="caution">
    <text evidence="2">The sequence shown here is derived from an EMBL/GenBank/DDBJ whole genome shotgun (WGS) entry which is preliminary data.</text>
</comment>
<dbReference type="RefSeq" id="WP_377740704.1">
    <property type="nucleotide sequence ID" value="NZ_CAJZAG010000001.1"/>
</dbReference>
<sequence>MFRPARFAPSRPSLVAAATAVVAFAALALPTPGSAADGTSLSSGSLGINDAIRDGEARRGNALTTGPVGPLAPRPEYAKLPVYVGKVGDKSVRLRVGPKTDTRDSLQGEYSTSDGKGVRLLSGEWDNGSFLMEESDDGTRVSGNWDGRIDEHGAVRGTWTDAFNPAIVLPFAIRPLGGYLVIPPFDMRPSSGVTYAPPPPKSSISGY</sequence>
<evidence type="ECO:0000313" key="2">
    <source>
        <dbReference type="EMBL" id="CAG9164243.1"/>
    </source>
</evidence>
<reference evidence="2 3" key="1">
    <citation type="submission" date="2021-08" db="EMBL/GenBank/DDBJ databases">
        <authorList>
            <person name="Peeters C."/>
        </authorList>
    </citation>
    <scope>NUCLEOTIDE SEQUENCE [LARGE SCALE GENOMIC DNA]</scope>
    <source>
        <strain evidence="2 3">LMG 32289</strain>
    </source>
</reference>
<keyword evidence="1" id="KW-0732">Signal</keyword>
<keyword evidence="3" id="KW-1185">Reference proteome</keyword>
<protein>
    <submittedName>
        <fullName evidence="2">Uncharacterized protein</fullName>
    </submittedName>
</protein>
<proteinExistence type="predicted"/>
<feature type="signal peptide" evidence="1">
    <location>
        <begin position="1"/>
        <end position="35"/>
    </location>
</feature>
<accession>A0ABM8WAG4</accession>
<name>A0ABM8WAG4_9BURK</name>
<evidence type="ECO:0000256" key="1">
    <source>
        <dbReference type="SAM" id="SignalP"/>
    </source>
</evidence>
<organism evidence="2 3">
    <name type="scientific">Cupriavidus pampae</name>
    <dbReference type="NCBI Taxonomy" id="659251"/>
    <lineage>
        <taxon>Bacteria</taxon>
        <taxon>Pseudomonadati</taxon>
        <taxon>Pseudomonadota</taxon>
        <taxon>Betaproteobacteria</taxon>
        <taxon>Burkholderiales</taxon>
        <taxon>Burkholderiaceae</taxon>
        <taxon>Cupriavidus</taxon>
    </lineage>
</organism>
<feature type="chain" id="PRO_5045593152" evidence="1">
    <location>
        <begin position="36"/>
        <end position="207"/>
    </location>
</feature>
<dbReference type="EMBL" id="CAJZAG010000001">
    <property type="protein sequence ID" value="CAG9164243.1"/>
    <property type="molecule type" value="Genomic_DNA"/>
</dbReference>